<dbReference type="Proteomes" id="UP000324222">
    <property type="component" value="Unassembled WGS sequence"/>
</dbReference>
<proteinExistence type="predicted"/>
<sequence>MELDRAGLQETGGNRGRFISTFKEETNETPGEGVKRSIFLKLRRGRTGAVRGVFPSCGRLRGRELSSQSLDWGWLCIGEECIEDATRNTQDSTVSEAIRLAKQDYRPESTE</sequence>
<keyword evidence="2" id="KW-1185">Reference proteome</keyword>
<dbReference type="AlphaFoldDB" id="A0A5B7GUH9"/>
<comment type="caution">
    <text evidence="1">The sequence shown here is derived from an EMBL/GenBank/DDBJ whole genome shotgun (WGS) entry which is preliminary data.</text>
</comment>
<organism evidence="1 2">
    <name type="scientific">Portunus trituberculatus</name>
    <name type="common">Swimming crab</name>
    <name type="synonym">Neptunus trituberculatus</name>
    <dbReference type="NCBI Taxonomy" id="210409"/>
    <lineage>
        <taxon>Eukaryota</taxon>
        <taxon>Metazoa</taxon>
        <taxon>Ecdysozoa</taxon>
        <taxon>Arthropoda</taxon>
        <taxon>Crustacea</taxon>
        <taxon>Multicrustacea</taxon>
        <taxon>Malacostraca</taxon>
        <taxon>Eumalacostraca</taxon>
        <taxon>Eucarida</taxon>
        <taxon>Decapoda</taxon>
        <taxon>Pleocyemata</taxon>
        <taxon>Brachyura</taxon>
        <taxon>Eubrachyura</taxon>
        <taxon>Portunoidea</taxon>
        <taxon>Portunidae</taxon>
        <taxon>Portuninae</taxon>
        <taxon>Portunus</taxon>
    </lineage>
</organism>
<protein>
    <submittedName>
        <fullName evidence="1">Uncharacterized protein</fullName>
    </submittedName>
</protein>
<name>A0A5B7GUH9_PORTR</name>
<reference evidence="1 2" key="1">
    <citation type="submission" date="2019-05" db="EMBL/GenBank/DDBJ databases">
        <title>Another draft genome of Portunus trituberculatus and its Hox gene families provides insights of decapod evolution.</title>
        <authorList>
            <person name="Jeong J.-H."/>
            <person name="Song I."/>
            <person name="Kim S."/>
            <person name="Choi T."/>
            <person name="Kim D."/>
            <person name="Ryu S."/>
            <person name="Kim W."/>
        </authorList>
    </citation>
    <scope>NUCLEOTIDE SEQUENCE [LARGE SCALE GENOMIC DNA]</scope>
    <source>
        <tissue evidence="1">Muscle</tissue>
    </source>
</reference>
<evidence type="ECO:0000313" key="1">
    <source>
        <dbReference type="EMBL" id="MPC61256.1"/>
    </source>
</evidence>
<evidence type="ECO:0000313" key="2">
    <source>
        <dbReference type="Proteomes" id="UP000324222"/>
    </source>
</evidence>
<accession>A0A5B7GUH9</accession>
<gene>
    <name evidence="1" type="ORF">E2C01_055324</name>
</gene>
<dbReference type="EMBL" id="VSRR010018346">
    <property type="protein sequence ID" value="MPC61256.1"/>
    <property type="molecule type" value="Genomic_DNA"/>
</dbReference>